<accession>A0A8J6JBZ6</accession>
<feature type="non-terminal residue" evidence="3">
    <location>
        <position position="1"/>
    </location>
</feature>
<protein>
    <submittedName>
        <fullName evidence="3">S-layer homology domain-containing protein</fullName>
    </submittedName>
</protein>
<evidence type="ECO:0000313" key="3">
    <source>
        <dbReference type="EMBL" id="MBC5723748.1"/>
    </source>
</evidence>
<dbReference type="Proteomes" id="UP000628736">
    <property type="component" value="Unassembled WGS sequence"/>
</dbReference>
<dbReference type="InterPro" id="IPR001119">
    <property type="entry name" value="SLH_dom"/>
</dbReference>
<gene>
    <name evidence="3" type="ORF">H8S11_13150</name>
</gene>
<dbReference type="PROSITE" id="PS51272">
    <property type="entry name" value="SLH"/>
    <property type="match status" value="1"/>
</dbReference>
<reference evidence="3" key="1">
    <citation type="submission" date="2020-08" db="EMBL/GenBank/DDBJ databases">
        <title>Genome public.</title>
        <authorList>
            <person name="Liu C."/>
            <person name="Sun Q."/>
        </authorList>
    </citation>
    <scope>NUCLEOTIDE SEQUENCE</scope>
    <source>
        <strain evidence="3">NSJ-23</strain>
    </source>
</reference>
<sequence length="53" mass="5450">ASSISSYAVKAMDWAVNAGLLSGKGNNTLAPTAGATRAEVAQIFMNFCTELAE</sequence>
<dbReference type="EMBL" id="JACOPO010000013">
    <property type="protein sequence ID" value="MBC5723748.1"/>
    <property type="molecule type" value="Genomic_DNA"/>
</dbReference>
<evidence type="ECO:0000259" key="2">
    <source>
        <dbReference type="PROSITE" id="PS51272"/>
    </source>
</evidence>
<organism evidence="3 4">
    <name type="scientific">Flintibacter hominis</name>
    <dbReference type="NCBI Taxonomy" id="2763048"/>
    <lineage>
        <taxon>Bacteria</taxon>
        <taxon>Bacillati</taxon>
        <taxon>Bacillota</taxon>
        <taxon>Clostridia</taxon>
        <taxon>Eubacteriales</taxon>
        <taxon>Flintibacter</taxon>
    </lineage>
</organism>
<comment type="caution">
    <text evidence="3">The sequence shown here is derived from an EMBL/GenBank/DDBJ whole genome shotgun (WGS) entry which is preliminary data.</text>
</comment>
<keyword evidence="4" id="KW-1185">Reference proteome</keyword>
<keyword evidence="1" id="KW-0677">Repeat</keyword>
<feature type="domain" description="SLH" evidence="2">
    <location>
        <begin position="1"/>
        <end position="53"/>
    </location>
</feature>
<name>A0A8J6JBZ6_9FIRM</name>
<proteinExistence type="predicted"/>
<dbReference type="Pfam" id="PF00395">
    <property type="entry name" value="SLH"/>
    <property type="match status" value="1"/>
</dbReference>
<dbReference type="AlphaFoldDB" id="A0A8J6JBZ6"/>
<evidence type="ECO:0000256" key="1">
    <source>
        <dbReference type="ARBA" id="ARBA00022737"/>
    </source>
</evidence>
<evidence type="ECO:0000313" key="4">
    <source>
        <dbReference type="Proteomes" id="UP000628736"/>
    </source>
</evidence>